<dbReference type="Gene3D" id="3.40.50.2000">
    <property type="entry name" value="Glycogen Phosphorylase B"/>
    <property type="match status" value="2"/>
</dbReference>
<feature type="domain" description="Glycosyl transferase family 1" evidence="2">
    <location>
        <begin position="207"/>
        <end position="361"/>
    </location>
</feature>
<dbReference type="AlphaFoldDB" id="A0A2N6LUA3"/>
<dbReference type="PANTHER" id="PTHR46401:SF2">
    <property type="entry name" value="GLYCOSYLTRANSFERASE WBBK-RELATED"/>
    <property type="match status" value="1"/>
</dbReference>
<dbReference type="EMBL" id="NMQI01000714">
    <property type="protein sequence ID" value="PMB38101.1"/>
    <property type="molecule type" value="Genomic_DNA"/>
</dbReference>
<dbReference type="Pfam" id="PF00534">
    <property type="entry name" value="Glycos_transf_1"/>
    <property type="match status" value="1"/>
</dbReference>
<keyword evidence="1 3" id="KW-0808">Transferase</keyword>
<evidence type="ECO:0000313" key="4">
    <source>
        <dbReference type="Proteomes" id="UP000234966"/>
    </source>
</evidence>
<sequence>MHLAYVTSYNVLDNSDWPENLVGLRGAGYHLAQHLEKQSVQLDYIGPLKQEYRFINRLKRKFYRKFLHKVYACWADPAVIRDYADQVSRKLSSSTANIVLCPENAQTIAYLECKQPIVLWTDAPQTALIDFYSIFSNFCHESKRHVHALEKAALDRSKLVIFLSDWAAENAINIYGINPSKVRIVPWGANIECNRTYEDINNIVESKNTRSCRLLFIGVDWLRKGGDTALHVAKELNKIGLKTELIVVGSEPPTSETFPNYVKFIRFINKYTTEGIKQINELFCTSHFLIVPSRAETYGHVFCEANSFGLPSIATNVGGIPTIIKDGVNGKTFSVNSRVEEYSTYIASLISNYSEYKRLARSSFHEYQSRLNWEVAAKTAKQLIMDLV</sequence>
<dbReference type="RefSeq" id="WP_102207827.1">
    <property type="nucleotide sequence ID" value="NZ_NMQI01000714.1"/>
</dbReference>
<dbReference type="GO" id="GO:0009103">
    <property type="term" value="P:lipopolysaccharide biosynthetic process"/>
    <property type="evidence" value="ECO:0007669"/>
    <property type="project" value="TreeGrafter"/>
</dbReference>
<reference evidence="3 4" key="1">
    <citation type="submission" date="2017-07" db="EMBL/GenBank/DDBJ databases">
        <title>Genomes of Fischerella (Mastigocladus) sp. strains.</title>
        <authorList>
            <person name="Miller S.R."/>
        </authorList>
    </citation>
    <scope>NUCLEOTIDE SEQUENCE [LARGE SCALE GENOMIC DNA]</scope>
    <source>
        <strain evidence="3 4">CCMEE 5330</strain>
    </source>
</reference>
<dbReference type="CDD" id="cd03801">
    <property type="entry name" value="GT4_PimA-like"/>
    <property type="match status" value="1"/>
</dbReference>
<dbReference type="GO" id="GO:0016757">
    <property type="term" value="F:glycosyltransferase activity"/>
    <property type="evidence" value="ECO:0007669"/>
    <property type="project" value="InterPro"/>
</dbReference>
<dbReference type="PANTHER" id="PTHR46401">
    <property type="entry name" value="GLYCOSYLTRANSFERASE WBBK-RELATED"/>
    <property type="match status" value="1"/>
</dbReference>
<comment type="caution">
    <text evidence="3">The sequence shown here is derived from an EMBL/GenBank/DDBJ whole genome shotgun (WGS) entry which is preliminary data.</text>
</comment>
<name>A0A2N6LUA3_9CYAN</name>
<accession>A0A2N6LUA3</accession>
<evidence type="ECO:0000313" key="3">
    <source>
        <dbReference type="EMBL" id="PMB38101.1"/>
    </source>
</evidence>
<gene>
    <name evidence="3" type="ORF">CEN41_24245</name>
</gene>
<proteinExistence type="predicted"/>
<evidence type="ECO:0000256" key="1">
    <source>
        <dbReference type="ARBA" id="ARBA00022679"/>
    </source>
</evidence>
<evidence type="ECO:0000259" key="2">
    <source>
        <dbReference type="Pfam" id="PF00534"/>
    </source>
</evidence>
<organism evidence="3 4">
    <name type="scientific">Fischerella thermalis CCMEE 5330</name>
    <dbReference type="NCBI Taxonomy" id="2019670"/>
    <lineage>
        <taxon>Bacteria</taxon>
        <taxon>Bacillati</taxon>
        <taxon>Cyanobacteriota</taxon>
        <taxon>Cyanophyceae</taxon>
        <taxon>Nostocales</taxon>
        <taxon>Hapalosiphonaceae</taxon>
        <taxon>Fischerella</taxon>
    </lineage>
</organism>
<protein>
    <submittedName>
        <fullName evidence="3">Group 1 glycosyl transferase</fullName>
    </submittedName>
</protein>
<dbReference type="Proteomes" id="UP000234966">
    <property type="component" value="Unassembled WGS sequence"/>
</dbReference>
<dbReference type="SUPFAM" id="SSF53756">
    <property type="entry name" value="UDP-Glycosyltransferase/glycogen phosphorylase"/>
    <property type="match status" value="1"/>
</dbReference>
<dbReference type="InterPro" id="IPR001296">
    <property type="entry name" value="Glyco_trans_1"/>
</dbReference>